<dbReference type="InterPro" id="IPR004358">
    <property type="entry name" value="Sig_transdc_His_kin-like_C"/>
</dbReference>
<evidence type="ECO:0000256" key="8">
    <source>
        <dbReference type="SAM" id="Coils"/>
    </source>
</evidence>
<feature type="transmembrane region" description="Helical" evidence="9">
    <location>
        <begin position="46"/>
        <end position="66"/>
    </location>
</feature>
<dbReference type="SUPFAM" id="SSF55874">
    <property type="entry name" value="ATPase domain of HSP90 chaperone/DNA topoisomerase II/histidine kinase"/>
    <property type="match status" value="1"/>
</dbReference>
<dbReference type="PANTHER" id="PTHR43065:SF46">
    <property type="entry name" value="C4-DICARBOXYLATE TRANSPORT SENSOR PROTEIN DCTB"/>
    <property type="match status" value="1"/>
</dbReference>
<dbReference type="AlphaFoldDB" id="A0A2A2GEC1"/>
<feature type="transmembrane region" description="Helical" evidence="9">
    <location>
        <begin position="21"/>
        <end position="40"/>
    </location>
</feature>
<evidence type="ECO:0000256" key="6">
    <source>
        <dbReference type="ARBA" id="ARBA00022840"/>
    </source>
</evidence>
<dbReference type="PROSITE" id="PS50109">
    <property type="entry name" value="HIS_KIN"/>
    <property type="match status" value="1"/>
</dbReference>
<keyword evidence="8" id="KW-0175">Coiled coil</keyword>
<evidence type="ECO:0000256" key="4">
    <source>
        <dbReference type="ARBA" id="ARBA00022741"/>
    </source>
</evidence>
<keyword evidence="9" id="KW-0812">Transmembrane</keyword>
<dbReference type="PANTHER" id="PTHR43065">
    <property type="entry name" value="SENSOR HISTIDINE KINASE"/>
    <property type="match status" value="1"/>
</dbReference>
<evidence type="ECO:0000259" key="10">
    <source>
        <dbReference type="PROSITE" id="PS50109"/>
    </source>
</evidence>
<dbReference type="PRINTS" id="PR00344">
    <property type="entry name" value="BCTRLSENSOR"/>
</dbReference>
<comment type="caution">
    <text evidence="11">The sequence shown here is derived from an EMBL/GenBank/DDBJ whole genome shotgun (WGS) entry which is preliminary data.</text>
</comment>
<dbReference type="OrthoDB" id="9813151at2"/>
<evidence type="ECO:0000256" key="3">
    <source>
        <dbReference type="ARBA" id="ARBA00022679"/>
    </source>
</evidence>
<dbReference type="Proteomes" id="UP000218831">
    <property type="component" value="Unassembled WGS sequence"/>
</dbReference>
<dbReference type="Pfam" id="PF02518">
    <property type="entry name" value="HATPase_c"/>
    <property type="match status" value="1"/>
</dbReference>
<sequence length="481" mass="54733">MLFSFKEIKLGKAHRLARSNYVPRIIGFIFSFLVILLLVFERGWSYWYFAFMIPYFLVYPHFVLLASKLAPDKKSIEIGAMMFDVFILGVWMANIHFFMWMAFAFLASTVLNHTMVGGYRQLLKALPLFIAGAVIGGFMTNFRLELEAPHYIEFMAMAALVIYIVGAAGIFYKQARRLAEIRVELEDKNQELNDTIQKLHHTQDELVEKAHKAGMAELATGILHNVGNVLNSVNISTDILRETVLNSKLEKFKSANKLLKEHEDNLEEFILNNPKGKSLLKYYLKLEESLDKEYNTLKEQTSRLVDKVQLIKEVIDSQQSYAKVGLINEEMRLEDIVNDTLKMQSGSIERHGLHIEKDFNDTESVSVQKSKVIHILINLFKNAKESMEEFPSEKKKITISTWQDTEKVFLSVSDTGEGIPDNEINKVFNHGFTTKEKGHGYGLHTCANYMTEMGGNISVVSEGKGEGATFILAFPKGIEDS</sequence>
<keyword evidence="3" id="KW-0808">Transferase</keyword>
<evidence type="ECO:0000256" key="7">
    <source>
        <dbReference type="ARBA" id="ARBA00023012"/>
    </source>
</evidence>
<dbReference type="GO" id="GO:0000160">
    <property type="term" value="P:phosphorelay signal transduction system"/>
    <property type="evidence" value="ECO:0007669"/>
    <property type="project" value="UniProtKB-KW"/>
</dbReference>
<feature type="transmembrane region" description="Helical" evidence="9">
    <location>
        <begin position="78"/>
        <end position="105"/>
    </location>
</feature>
<organism evidence="11 12">
    <name type="scientific">Fodinibius salipaludis</name>
    <dbReference type="NCBI Taxonomy" id="2032627"/>
    <lineage>
        <taxon>Bacteria</taxon>
        <taxon>Pseudomonadati</taxon>
        <taxon>Balneolota</taxon>
        <taxon>Balneolia</taxon>
        <taxon>Balneolales</taxon>
        <taxon>Balneolaceae</taxon>
        <taxon>Fodinibius</taxon>
    </lineage>
</organism>
<keyword evidence="9" id="KW-1133">Transmembrane helix</keyword>
<dbReference type="InterPro" id="IPR005467">
    <property type="entry name" value="His_kinase_dom"/>
</dbReference>
<proteinExistence type="predicted"/>
<evidence type="ECO:0000256" key="5">
    <source>
        <dbReference type="ARBA" id="ARBA00022777"/>
    </source>
</evidence>
<dbReference type="InterPro" id="IPR003594">
    <property type="entry name" value="HATPase_dom"/>
</dbReference>
<name>A0A2A2GEC1_9BACT</name>
<feature type="transmembrane region" description="Helical" evidence="9">
    <location>
        <begin position="154"/>
        <end position="172"/>
    </location>
</feature>
<dbReference type="GO" id="GO:0004673">
    <property type="term" value="F:protein histidine kinase activity"/>
    <property type="evidence" value="ECO:0007669"/>
    <property type="project" value="UniProtKB-EC"/>
</dbReference>
<feature type="coiled-coil region" evidence="8">
    <location>
        <begin position="175"/>
        <end position="209"/>
    </location>
</feature>
<dbReference type="EMBL" id="NSKE01000001">
    <property type="protein sequence ID" value="PAU95560.1"/>
    <property type="molecule type" value="Genomic_DNA"/>
</dbReference>
<protein>
    <recommendedName>
        <fullName evidence="2">histidine kinase</fullName>
        <ecNumber evidence="2">2.7.13.3</ecNumber>
    </recommendedName>
</protein>
<dbReference type="Pfam" id="PF05230">
    <property type="entry name" value="MASE2"/>
    <property type="match status" value="1"/>
</dbReference>
<feature type="transmembrane region" description="Helical" evidence="9">
    <location>
        <begin position="125"/>
        <end position="142"/>
    </location>
</feature>
<evidence type="ECO:0000313" key="11">
    <source>
        <dbReference type="EMBL" id="PAU95560.1"/>
    </source>
</evidence>
<keyword evidence="9" id="KW-0472">Membrane</keyword>
<keyword evidence="6" id="KW-0067">ATP-binding</keyword>
<feature type="domain" description="Histidine kinase" evidence="10">
    <location>
        <begin position="221"/>
        <end position="478"/>
    </location>
</feature>
<gene>
    <name evidence="11" type="ORF">CK503_00395</name>
</gene>
<keyword evidence="12" id="KW-1185">Reference proteome</keyword>
<evidence type="ECO:0000256" key="1">
    <source>
        <dbReference type="ARBA" id="ARBA00000085"/>
    </source>
</evidence>
<dbReference type="InterPro" id="IPR007894">
    <property type="entry name" value="MASE2"/>
</dbReference>
<dbReference type="EC" id="2.7.13.3" evidence="2"/>
<dbReference type="SMART" id="SM00387">
    <property type="entry name" value="HATPase_c"/>
    <property type="match status" value="1"/>
</dbReference>
<keyword evidence="4" id="KW-0547">Nucleotide-binding</keyword>
<reference evidence="11 12" key="1">
    <citation type="submission" date="2017-08" db="EMBL/GenBank/DDBJ databases">
        <title>Aliifodinibius alkalisoli sp. nov., isolated from saline alkaline soil.</title>
        <authorList>
            <person name="Liu D."/>
            <person name="Zhang G."/>
        </authorList>
    </citation>
    <scope>NUCLEOTIDE SEQUENCE [LARGE SCALE GENOMIC DNA]</scope>
    <source>
        <strain evidence="11 12">WN023</strain>
    </source>
</reference>
<evidence type="ECO:0000313" key="12">
    <source>
        <dbReference type="Proteomes" id="UP000218831"/>
    </source>
</evidence>
<accession>A0A2A2GEC1</accession>
<dbReference type="GO" id="GO:0005524">
    <property type="term" value="F:ATP binding"/>
    <property type="evidence" value="ECO:0007669"/>
    <property type="project" value="UniProtKB-KW"/>
</dbReference>
<evidence type="ECO:0000256" key="9">
    <source>
        <dbReference type="SAM" id="Phobius"/>
    </source>
</evidence>
<evidence type="ECO:0000256" key="2">
    <source>
        <dbReference type="ARBA" id="ARBA00012438"/>
    </source>
</evidence>
<keyword evidence="5" id="KW-0418">Kinase</keyword>
<feature type="coiled-coil region" evidence="8">
    <location>
        <begin position="245"/>
        <end position="272"/>
    </location>
</feature>
<dbReference type="InterPro" id="IPR036890">
    <property type="entry name" value="HATPase_C_sf"/>
</dbReference>
<dbReference type="RefSeq" id="WP_095604805.1">
    <property type="nucleotide sequence ID" value="NZ_NSKE01000001.1"/>
</dbReference>
<dbReference type="Gene3D" id="3.30.565.10">
    <property type="entry name" value="Histidine kinase-like ATPase, C-terminal domain"/>
    <property type="match status" value="1"/>
</dbReference>
<keyword evidence="7" id="KW-0902">Two-component regulatory system</keyword>
<comment type="catalytic activity">
    <reaction evidence="1">
        <text>ATP + protein L-histidine = ADP + protein N-phospho-L-histidine.</text>
        <dbReference type="EC" id="2.7.13.3"/>
    </reaction>
</comment>